<proteinExistence type="predicted"/>
<evidence type="ECO:0000313" key="2">
    <source>
        <dbReference type="Proteomes" id="UP000076532"/>
    </source>
</evidence>
<dbReference type="EMBL" id="KV417753">
    <property type="protein sequence ID" value="KZP07380.1"/>
    <property type="molecule type" value="Genomic_DNA"/>
</dbReference>
<dbReference type="AlphaFoldDB" id="A0A167XMT3"/>
<accession>A0A167XMT3</accession>
<reference evidence="1 2" key="1">
    <citation type="journal article" date="2016" name="Mol. Biol. Evol.">
        <title>Comparative Genomics of Early-Diverging Mushroom-Forming Fungi Provides Insights into the Origins of Lignocellulose Decay Capabilities.</title>
        <authorList>
            <person name="Nagy L.G."/>
            <person name="Riley R."/>
            <person name="Tritt A."/>
            <person name="Adam C."/>
            <person name="Daum C."/>
            <person name="Floudas D."/>
            <person name="Sun H."/>
            <person name="Yadav J.S."/>
            <person name="Pangilinan J."/>
            <person name="Larsson K.H."/>
            <person name="Matsuura K."/>
            <person name="Barry K."/>
            <person name="Labutti K."/>
            <person name="Kuo R."/>
            <person name="Ohm R.A."/>
            <person name="Bhattacharya S.S."/>
            <person name="Shirouzu T."/>
            <person name="Yoshinaga Y."/>
            <person name="Martin F.M."/>
            <person name="Grigoriev I.V."/>
            <person name="Hibbett D.S."/>
        </authorList>
    </citation>
    <scope>NUCLEOTIDE SEQUENCE [LARGE SCALE GENOMIC DNA]</scope>
    <source>
        <strain evidence="1 2">CBS 109695</strain>
    </source>
</reference>
<sequence length="62" mass="6592">MLQKRAPPTKTYALPEHPSLISGLGCTIPAVLLLSKASPPIPICCFPSLPFATDSCLNYCCT</sequence>
<evidence type="ECO:0000313" key="1">
    <source>
        <dbReference type="EMBL" id="KZP07380.1"/>
    </source>
</evidence>
<name>A0A167XMT3_9AGAM</name>
<organism evidence="1 2">
    <name type="scientific">Athelia psychrophila</name>
    <dbReference type="NCBI Taxonomy" id="1759441"/>
    <lineage>
        <taxon>Eukaryota</taxon>
        <taxon>Fungi</taxon>
        <taxon>Dikarya</taxon>
        <taxon>Basidiomycota</taxon>
        <taxon>Agaricomycotina</taxon>
        <taxon>Agaricomycetes</taxon>
        <taxon>Agaricomycetidae</taxon>
        <taxon>Atheliales</taxon>
        <taxon>Atheliaceae</taxon>
        <taxon>Athelia</taxon>
    </lineage>
</organism>
<keyword evidence="2" id="KW-1185">Reference proteome</keyword>
<gene>
    <name evidence="1" type="ORF">FIBSPDRAFT_875568</name>
</gene>
<dbReference type="Proteomes" id="UP000076532">
    <property type="component" value="Unassembled WGS sequence"/>
</dbReference>
<feature type="non-terminal residue" evidence="1">
    <location>
        <position position="62"/>
    </location>
</feature>
<protein>
    <submittedName>
        <fullName evidence="1">Uncharacterized protein</fullName>
    </submittedName>
</protein>